<dbReference type="Proteomes" id="UP000748308">
    <property type="component" value="Unassembled WGS sequence"/>
</dbReference>
<comment type="caution">
    <text evidence="5">The sequence shown here is derived from an EMBL/GenBank/DDBJ whole genome shotgun (WGS) entry which is preliminary data.</text>
</comment>
<evidence type="ECO:0000259" key="2">
    <source>
        <dbReference type="Pfam" id="PF01523"/>
    </source>
</evidence>
<accession>A0A938BQH4</accession>
<protein>
    <submittedName>
        <fullName evidence="5">TldD/PmbA family protein</fullName>
    </submittedName>
</protein>
<dbReference type="PANTHER" id="PTHR43421:SF1">
    <property type="entry name" value="METALLOPROTEASE PMBA"/>
    <property type="match status" value="1"/>
</dbReference>
<dbReference type="GO" id="GO:0005829">
    <property type="term" value="C:cytosol"/>
    <property type="evidence" value="ECO:0007669"/>
    <property type="project" value="TreeGrafter"/>
</dbReference>
<dbReference type="InterPro" id="IPR036059">
    <property type="entry name" value="TldD/PmbA_sf"/>
</dbReference>
<feature type="domain" description="Metalloprotease TldD/E C-terminal" evidence="3">
    <location>
        <begin position="236"/>
        <end position="441"/>
    </location>
</feature>
<dbReference type="PANTHER" id="PTHR43421">
    <property type="entry name" value="METALLOPROTEASE PMBA"/>
    <property type="match status" value="1"/>
</dbReference>
<dbReference type="Pfam" id="PF01523">
    <property type="entry name" value="PmbA_TldD_1st"/>
    <property type="match status" value="1"/>
</dbReference>
<evidence type="ECO:0000259" key="3">
    <source>
        <dbReference type="Pfam" id="PF19289"/>
    </source>
</evidence>
<sequence>MSRELLDRVRVLVDDAGSRGARGMRGALTRSRSSQVRWRDGELEQVRESTTMSLELSLFVEGRFSSHTTSDLRPDALREFLDETIAMTRLLAEDPHRRLPDPERYAGRCTEDLQLCDAPGAASLTGVERRRLARTLEEAARSEPGSERIISVDTRASDGDTETVVVASNGMEGVERNTYFVYFARCTVRDDGDRRPMDYSYAVALQRSDLPAPESIGATATRRALALCGQRPRPGGTYACVIENRAAGNPIGSLFEPLQGHNIQQGQSCLADKAGQQIASPLLTIIDDPHIVRGLGSSTFDSEGMATRRRPIIERGVLRGFYLNTYYASRLGLEPTTGSQGNLVFEPGPRDLEGLLQAMGTGLLVTDFVGGNSNATTGDFSVGVSGHWIEGGRRVHPVSGMNLAGNLLQSWHKLVEVGSDAFPYGEVRVPSLRFEGLQFSGV</sequence>
<evidence type="ECO:0000313" key="5">
    <source>
        <dbReference type="EMBL" id="MBM3316876.1"/>
    </source>
</evidence>
<feature type="domain" description="Metalloprotease TldD/E N-terminal" evidence="2">
    <location>
        <begin position="28"/>
        <end position="87"/>
    </location>
</feature>
<evidence type="ECO:0000313" key="6">
    <source>
        <dbReference type="Proteomes" id="UP000748308"/>
    </source>
</evidence>
<dbReference type="InterPro" id="IPR045569">
    <property type="entry name" value="Metalloprtase-TldD/E_C"/>
</dbReference>
<dbReference type="Pfam" id="PF19290">
    <property type="entry name" value="PmbA_TldD_2nd"/>
    <property type="match status" value="1"/>
</dbReference>
<dbReference type="GO" id="GO:0006508">
    <property type="term" value="P:proteolysis"/>
    <property type="evidence" value="ECO:0007669"/>
    <property type="project" value="InterPro"/>
</dbReference>
<evidence type="ECO:0000256" key="1">
    <source>
        <dbReference type="ARBA" id="ARBA00005836"/>
    </source>
</evidence>
<dbReference type="Gene3D" id="3.30.2290.10">
    <property type="entry name" value="PmbA/TldD superfamily"/>
    <property type="match status" value="1"/>
</dbReference>
<dbReference type="GO" id="GO:0008237">
    <property type="term" value="F:metallopeptidase activity"/>
    <property type="evidence" value="ECO:0007669"/>
    <property type="project" value="InterPro"/>
</dbReference>
<dbReference type="Pfam" id="PF19289">
    <property type="entry name" value="PmbA_TldD_3rd"/>
    <property type="match status" value="1"/>
</dbReference>
<dbReference type="InterPro" id="IPR002510">
    <property type="entry name" value="Metalloprtase-TldD/E_N"/>
</dbReference>
<dbReference type="InterPro" id="IPR047657">
    <property type="entry name" value="PmbA"/>
</dbReference>
<dbReference type="InterPro" id="IPR035068">
    <property type="entry name" value="TldD/PmbA_N"/>
</dbReference>
<evidence type="ECO:0000259" key="4">
    <source>
        <dbReference type="Pfam" id="PF19290"/>
    </source>
</evidence>
<comment type="similarity">
    <text evidence="1">Belongs to the peptidase U62 family.</text>
</comment>
<dbReference type="InterPro" id="IPR045570">
    <property type="entry name" value="Metalloprtase-TldD/E_cen_dom"/>
</dbReference>
<dbReference type="EMBL" id="VGIY01000051">
    <property type="protein sequence ID" value="MBM3316876.1"/>
    <property type="molecule type" value="Genomic_DNA"/>
</dbReference>
<name>A0A938BQH4_UNCEI</name>
<proteinExistence type="inferred from homology"/>
<dbReference type="SUPFAM" id="SSF111283">
    <property type="entry name" value="Putative modulator of DNA gyrase, PmbA/TldD"/>
    <property type="match status" value="1"/>
</dbReference>
<dbReference type="AlphaFoldDB" id="A0A938BQH4"/>
<reference evidence="5" key="1">
    <citation type="submission" date="2019-03" db="EMBL/GenBank/DDBJ databases">
        <title>Lake Tanganyika Metagenome-Assembled Genomes (MAGs).</title>
        <authorList>
            <person name="Tran P."/>
        </authorList>
    </citation>
    <scope>NUCLEOTIDE SEQUENCE</scope>
    <source>
        <strain evidence="5">M_DeepCast_400m_m2_100</strain>
    </source>
</reference>
<gene>
    <name evidence="5" type="ORF">FJY75_03390</name>
</gene>
<feature type="domain" description="Metalloprotease TldD/E central" evidence="4">
    <location>
        <begin position="129"/>
        <end position="227"/>
    </location>
</feature>
<organism evidence="5 6">
    <name type="scientific">Eiseniibacteriota bacterium</name>
    <dbReference type="NCBI Taxonomy" id="2212470"/>
    <lineage>
        <taxon>Bacteria</taxon>
        <taxon>Candidatus Eiseniibacteriota</taxon>
    </lineage>
</organism>